<organism evidence="2 3">
    <name type="scientific">Nitrosomonas eutropha</name>
    <dbReference type="NCBI Taxonomy" id="916"/>
    <lineage>
        <taxon>Bacteria</taxon>
        <taxon>Pseudomonadati</taxon>
        <taxon>Pseudomonadota</taxon>
        <taxon>Betaproteobacteria</taxon>
        <taxon>Nitrosomonadales</taxon>
        <taxon>Nitrosomonadaceae</taxon>
        <taxon>Nitrosomonas</taxon>
    </lineage>
</organism>
<dbReference type="Pfam" id="PF21926">
    <property type="entry name" value="FeeM"/>
    <property type="match status" value="1"/>
</dbReference>
<dbReference type="SUPFAM" id="SSF55729">
    <property type="entry name" value="Acyl-CoA N-acyltransferases (Nat)"/>
    <property type="match status" value="1"/>
</dbReference>
<name>A0ABX5M6X2_9PROT</name>
<dbReference type="InterPro" id="IPR016181">
    <property type="entry name" value="Acyl_CoA_acyltransferase"/>
</dbReference>
<proteinExistence type="predicted"/>
<evidence type="ECO:0000259" key="1">
    <source>
        <dbReference type="Pfam" id="PF21926"/>
    </source>
</evidence>
<dbReference type="Proteomes" id="UP000247780">
    <property type="component" value="Unassembled WGS sequence"/>
</dbReference>
<gene>
    <name evidence="2" type="ORF">C8R14_1308</name>
</gene>
<protein>
    <recommendedName>
        <fullName evidence="1">N-acyl amino acid synthase FeeM catalytic core domain-containing protein</fullName>
    </recommendedName>
</protein>
<dbReference type="EMBL" id="QICQ01000030">
    <property type="protein sequence ID" value="PXV77257.1"/>
    <property type="molecule type" value="Genomic_DNA"/>
</dbReference>
<dbReference type="RefSeq" id="WP_011633751.1">
    <property type="nucleotide sequence ID" value="NZ_FNYF01000012.1"/>
</dbReference>
<evidence type="ECO:0000313" key="3">
    <source>
        <dbReference type="Proteomes" id="UP000247780"/>
    </source>
</evidence>
<feature type="domain" description="N-acyl amino acid synthase FeeM catalytic core" evidence="1">
    <location>
        <begin position="84"/>
        <end position="234"/>
    </location>
</feature>
<accession>A0ABX5M6X2</accession>
<keyword evidence="3" id="KW-1185">Reference proteome</keyword>
<dbReference type="Gene3D" id="3.40.630.30">
    <property type="match status" value="1"/>
</dbReference>
<evidence type="ECO:0000313" key="2">
    <source>
        <dbReference type="EMBL" id="PXV77257.1"/>
    </source>
</evidence>
<reference evidence="2 3" key="1">
    <citation type="submission" date="2018-04" db="EMBL/GenBank/DDBJ databases">
        <title>Active sludge and wastewater microbial communities from Klosterneuburg, Austria.</title>
        <authorList>
            <person name="Wagner M."/>
        </authorList>
    </citation>
    <scope>NUCLEOTIDE SEQUENCE [LARGE SCALE GENOMIC DNA]</scope>
    <source>
        <strain evidence="2 3">Nm 57</strain>
    </source>
</reference>
<dbReference type="InterPro" id="IPR054597">
    <property type="entry name" value="FeeM_cat"/>
</dbReference>
<comment type="caution">
    <text evidence="2">The sequence shown here is derived from an EMBL/GenBank/DDBJ whole genome shotgun (WGS) entry which is preliminary data.</text>
</comment>
<sequence length="299" mass="34462">MQTANQSTPAVTAKNIQLANLAFNFHHPDSPSFNYSRTQPLPPQQYRIPASPSNYPDHTEPDCLLQRNDYSIHLVNSLKQRIKASTLIKRMYASRGYQTEKTSVFSADSNQYTLEARQSGQLIGTLTLTIDTGKGLLADILYQTELDQLRQQGRKLFEVSKLAFDPESSSKEIFASMFHMAHILAHHIHKADDAVIEINPRHSLFYKRKLGFHQIGELRTCPRVNAPAVLLHLDMNYMKRQILNLGGQTERKEKSLYPYFLTQHEEKIIVQQLQFRQINLNNLHKIRHKWPQLQIGLHA</sequence>